<evidence type="ECO:0000313" key="3">
    <source>
        <dbReference type="Proteomes" id="UP001212997"/>
    </source>
</evidence>
<feature type="region of interest" description="Disordered" evidence="1">
    <location>
        <begin position="181"/>
        <end position="249"/>
    </location>
</feature>
<accession>A0AAD5V2Z5</accession>
<feature type="compositionally biased region" description="Polar residues" evidence="1">
    <location>
        <begin position="419"/>
        <end position="431"/>
    </location>
</feature>
<dbReference type="AlphaFoldDB" id="A0AAD5V2Z5"/>
<protein>
    <submittedName>
        <fullName evidence="2">Uncharacterized protein</fullName>
    </submittedName>
</protein>
<feature type="compositionally biased region" description="Polar residues" evidence="1">
    <location>
        <begin position="229"/>
        <end position="242"/>
    </location>
</feature>
<feature type="compositionally biased region" description="Basic and acidic residues" evidence="1">
    <location>
        <begin position="94"/>
        <end position="112"/>
    </location>
</feature>
<dbReference type="EMBL" id="JANAWD010000341">
    <property type="protein sequence ID" value="KAJ3481072.1"/>
    <property type="molecule type" value="Genomic_DNA"/>
</dbReference>
<dbReference type="Proteomes" id="UP001212997">
    <property type="component" value="Unassembled WGS sequence"/>
</dbReference>
<keyword evidence="3" id="KW-1185">Reference proteome</keyword>
<feature type="compositionally biased region" description="Polar residues" evidence="1">
    <location>
        <begin position="12"/>
        <end position="29"/>
    </location>
</feature>
<name>A0AAD5V2Z5_9APHY</name>
<organism evidence="2 3">
    <name type="scientific">Meripilus lineatus</name>
    <dbReference type="NCBI Taxonomy" id="2056292"/>
    <lineage>
        <taxon>Eukaryota</taxon>
        <taxon>Fungi</taxon>
        <taxon>Dikarya</taxon>
        <taxon>Basidiomycota</taxon>
        <taxon>Agaricomycotina</taxon>
        <taxon>Agaricomycetes</taxon>
        <taxon>Polyporales</taxon>
        <taxon>Meripilaceae</taxon>
        <taxon>Meripilus</taxon>
    </lineage>
</organism>
<proteinExistence type="predicted"/>
<sequence>MSLSPSYRDASRPTQPRQHSTPSSLSSHLIPTIPTPPSDRNRTSIDSGIGNMSPPYQGWTPGLAPIDGSPSYPPATAVTVSELEDEELEEQDLADQRYRGEHDDYGRERDYPYGEAAAHPGVMLQGDLEQGFGSVSQDDPSVAGSRSGWRTRGFVGGFIRGLRRIPEAMVKNSPRGQFVVPLSPSDGGLGEPPVLITNGSQLGDPDSPPSMISYPASPSTAPPNPSSNGATISDTSSQSARSDATPRIPRRFRRHSVAYPHLDSVISSPQQVSIGELSGYEETQTPFPFTNPDDKSWRSYADRIHRVFVDVMAMPWVAPQVAEEYIPDLDSDRGRRRKTEYPVSWYAPRGSKVPFPESEEPKIEIISSPPPPLPVHSDEVSSEYVFTTVPPTPTVSGGSYSYYRPRSMASPSSRRTMTLSPSMTDRSSVSMSEGGFTAIRPSRSPATVTTSIGGWPSPGASSHGLGRHSITSSYHYYASPRQQSRHFAGGGSVTSTPRTRYESEGFLSPSVR</sequence>
<reference evidence="2" key="1">
    <citation type="submission" date="2022-07" db="EMBL/GenBank/DDBJ databases">
        <title>Genome Sequence of Physisporinus lineatus.</title>
        <authorList>
            <person name="Buettner E."/>
        </authorList>
    </citation>
    <scope>NUCLEOTIDE SEQUENCE</scope>
    <source>
        <strain evidence="2">VT162</strain>
    </source>
</reference>
<feature type="region of interest" description="Disordered" evidence="1">
    <location>
        <begin position="482"/>
        <end position="512"/>
    </location>
</feature>
<gene>
    <name evidence="2" type="ORF">NLI96_g7912</name>
</gene>
<evidence type="ECO:0000256" key="1">
    <source>
        <dbReference type="SAM" id="MobiDB-lite"/>
    </source>
</evidence>
<feature type="compositionally biased region" description="Low complexity" evidence="1">
    <location>
        <begin position="406"/>
        <end position="418"/>
    </location>
</feature>
<comment type="caution">
    <text evidence="2">The sequence shown here is derived from an EMBL/GenBank/DDBJ whole genome shotgun (WGS) entry which is preliminary data.</text>
</comment>
<feature type="region of interest" description="Disordered" evidence="1">
    <location>
        <begin position="406"/>
        <end position="466"/>
    </location>
</feature>
<feature type="region of interest" description="Disordered" evidence="1">
    <location>
        <begin position="1"/>
        <end position="113"/>
    </location>
</feature>
<evidence type="ECO:0000313" key="2">
    <source>
        <dbReference type="EMBL" id="KAJ3481072.1"/>
    </source>
</evidence>
<feature type="compositionally biased region" description="Acidic residues" evidence="1">
    <location>
        <begin position="82"/>
        <end position="93"/>
    </location>
</feature>